<dbReference type="SMART" id="SM00015">
    <property type="entry name" value="IQ"/>
    <property type="match status" value="1"/>
</dbReference>
<dbReference type="PANTHER" id="PTHR14690">
    <property type="entry name" value="IQ MOTIF CONTAINING WITH AAA DOMAIN 1"/>
    <property type="match status" value="1"/>
</dbReference>
<accession>A0A7R9I4Z0</accession>
<dbReference type="GO" id="GO:0016887">
    <property type="term" value="F:ATP hydrolysis activity"/>
    <property type="evidence" value="ECO:0007669"/>
    <property type="project" value="InterPro"/>
</dbReference>
<keyword evidence="1" id="KW-0175">Coiled coil</keyword>
<protein>
    <recommendedName>
        <fullName evidence="3">ATPase AAA-type core domain-containing protein</fullName>
    </recommendedName>
</protein>
<sequence length="865" mass="100000">MSHGTYSRLLKDTGKSLRRTLEFDQSTQGTNKPIKNELQAHNLVISLHNQYIVILNRLGDCCDQVCQPQKRPVIRTLLELCIGRLLELKNELVNLDTSDMSYNDFALQEIKLTPFNLEINVVKYLKGHRDEYINSLFDYAIKINKGRDKLDADPEETESSMRADGLGEQTKSARDVSKDSGVFAQENSDSAEAHGNEMSTLVAVELIQIHERARQDRYRAVRQSKLTQLKEIEKMSKDIGGKYQKAAVKIQAMWRGHSVRRKLERRKTEQYLAVGLYYPSYIPTEQREKSLAIREYRHTVQQDYQREFEENEQKEKLRYMKVWGPWVMDDMTDEIREWFVEWYHKTGIFPQYPTKEQGGSLALIEGRVITPQHYLEQQIELERIKRLPKETRDKIKADKKLEKIKLKEKLKQEKAKEKSKKKEITDGFTMGTSSILPSLSNVYQEYENVWGNKDESDNPLQKYYLDMVKAKEEREAKLELRKIVDEMMRLELQVLNEALERDRANKKGKKGGKGKKKGKGKKGKKGGKGKKRKYLTEGKTVEELFELLFTSGIIRRCPQTSISSFLGEFSYSAFEYRRMKQNPLHNLGDLRNVIMQYAVLPLGSRLIHQIAPLIKSLCLMGPEGVGKKLLVNAICCEVGAILFDLTPSNIANKYQGKQGLQMLMHLVEKVSKLLQPSIVFIDGAEKLFYKKIPKQEKATDPRRLKVHLPKFVKSITKEDMVLLLGITEQPWAAKPRPLVKLYNKFIFVPPPDYASAFLLWQNLLMKYPGVKRDFNVSALVKVAAGYNIGTIEEVVAAVLTERRTLNLPFEPLTPMEILDELMKHTPVSQAEIKKYRDWYDKRTPIGKKKAKIMEEQAELGTKQRK</sequence>
<dbReference type="InterPro" id="IPR000048">
    <property type="entry name" value="IQ_motif_EF-hand-BS"/>
</dbReference>
<dbReference type="PANTHER" id="PTHR14690:SF9">
    <property type="entry name" value="GH08353P"/>
    <property type="match status" value="1"/>
</dbReference>
<dbReference type="Gene3D" id="1.10.8.60">
    <property type="match status" value="1"/>
</dbReference>
<dbReference type="Gene3D" id="1.20.5.190">
    <property type="match status" value="1"/>
</dbReference>
<feature type="domain" description="ATPase AAA-type core" evidence="3">
    <location>
        <begin position="617"/>
        <end position="736"/>
    </location>
</feature>
<feature type="region of interest" description="Disordered" evidence="2">
    <location>
        <begin position="501"/>
        <end position="532"/>
    </location>
</feature>
<dbReference type="GO" id="GO:0005524">
    <property type="term" value="F:ATP binding"/>
    <property type="evidence" value="ECO:0007669"/>
    <property type="project" value="InterPro"/>
</dbReference>
<dbReference type="EMBL" id="OD569331">
    <property type="protein sequence ID" value="CAD7447860.1"/>
    <property type="molecule type" value="Genomic_DNA"/>
</dbReference>
<reference evidence="4" key="1">
    <citation type="submission" date="2020-11" db="EMBL/GenBank/DDBJ databases">
        <authorList>
            <person name="Tran Van P."/>
        </authorList>
    </citation>
    <scope>NUCLEOTIDE SEQUENCE</scope>
</reference>
<feature type="region of interest" description="Disordered" evidence="2">
    <location>
        <begin position="149"/>
        <end position="178"/>
    </location>
</feature>
<feature type="compositionally biased region" description="Basic residues" evidence="2">
    <location>
        <begin position="506"/>
        <end position="532"/>
    </location>
</feature>
<name>A0A7R9I4Z0_9NEOP</name>
<dbReference type="InterPro" id="IPR027417">
    <property type="entry name" value="P-loop_NTPase"/>
</dbReference>
<dbReference type="AlphaFoldDB" id="A0A7R9I4Z0"/>
<organism evidence="4">
    <name type="scientific">Timema bartmani</name>
    <dbReference type="NCBI Taxonomy" id="61472"/>
    <lineage>
        <taxon>Eukaryota</taxon>
        <taxon>Metazoa</taxon>
        <taxon>Ecdysozoa</taxon>
        <taxon>Arthropoda</taxon>
        <taxon>Hexapoda</taxon>
        <taxon>Insecta</taxon>
        <taxon>Pterygota</taxon>
        <taxon>Neoptera</taxon>
        <taxon>Polyneoptera</taxon>
        <taxon>Phasmatodea</taxon>
        <taxon>Timematodea</taxon>
        <taxon>Timematoidea</taxon>
        <taxon>Timematidae</taxon>
        <taxon>Timema</taxon>
    </lineage>
</organism>
<gene>
    <name evidence="4" type="ORF">TBIB3V08_LOCUS10162</name>
</gene>
<evidence type="ECO:0000313" key="4">
    <source>
        <dbReference type="EMBL" id="CAD7447860.1"/>
    </source>
</evidence>
<feature type="coiled-coil region" evidence="1">
    <location>
        <begin position="396"/>
        <end position="427"/>
    </location>
</feature>
<dbReference type="InterPro" id="IPR003959">
    <property type="entry name" value="ATPase_AAA_core"/>
</dbReference>
<evidence type="ECO:0000256" key="1">
    <source>
        <dbReference type="SAM" id="Coils"/>
    </source>
</evidence>
<dbReference type="PROSITE" id="PS50096">
    <property type="entry name" value="IQ"/>
    <property type="match status" value="1"/>
</dbReference>
<dbReference type="CDD" id="cd23767">
    <property type="entry name" value="IQCD"/>
    <property type="match status" value="1"/>
</dbReference>
<dbReference type="Gene3D" id="3.40.50.300">
    <property type="entry name" value="P-loop containing nucleotide triphosphate hydrolases"/>
    <property type="match status" value="1"/>
</dbReference>
<dbReference type="Pfam" id="PF00004">
    <property type="entry name" value="AAA"/>
    <property type="match status" value="1"/>
</dbReference>
<dbReference type="Pfam" id="PF00612">
    <property type="entry name" value="IQ"/>
    <property type="match status" value="1"/>
</dbReference>
<proteinExistence type="predicted"/>
<dbReference type="SUPFAM" id="SSF52540">
    <property type="entry name" value="P-loop containing nucleoside triphosphate hydrolases"/>
    <property type="match status" value="1"/>
</dbReference>
<evidence type="ECO:0000259" key="3">
    <source>
        <dbReference type="Pfam" id="PF00004"/>
    </source>
</evidence>
<evidence type="ECO:0000256" key="2">
    <source>
        <dbReference type="SAM" id="MobiDB-lite"/>
    </source>
</evidence>
<dbReference type="InterPro" id="IPR052267">
    <property type="entry name" value="N-DRC_Component"/>
</dbReference>